<sequence>MKGVLLIMGALALTGCSAHYKSTDVKTSTEKLKQDMPVSIAVPKDGFYGTTFYHGSGQETASVLQAAFVRYSEKVRISNNCGDVECLSKATTTEGYLVVPQILHWEDRATEWSMKRDKLEVKISVYKASNLTLINSTILNGESKLVTWGGDHPQDLLAEPINNYVSQLY</sequence>
<proteinExistence type="predicted"/>
<dbReference type="OrthoDB" id="9811335at2"/>
<evidence type="ECO:0000313" key="3">
    <source>
        <dbReference type="Proteomes" id="UP000219271"/>
    </source>
</evidence>
<keyword evidence="1" id="KW-0732">Signal</keyword>
<dbReference type="RefSeq" id="WP_097096683.1">
    <property type="nucleotide sequence ID" value="NZ_OCMY01000001.1"/>
</dbReference>
<evidence type="ECO:0000256" key="1">
    <source>
        <dbReference type="SAM" id="SignalP"/>
    </source>
</evidence>
<keyword evidence="3" id="KW-1185">Reference proteome</keyword>
<dbReference type="Pfam" id="PF16105">
    <property type="entry name" value="DUF4823"/>
    <property type="match status" value="1"/>
</dbReference>
<accession>A0A286BXD4</accession>
<name>A0A286BXD4_9GAMM</name>
<feature type="signal peptide" evidence="1">
    <location>
        <begin position="1"/>
        <end position="20"/>
    </location>
</feature>
<reference evidence="3" key="1">
    <citation type="submission" date="2017-09" db="EMBL/GenBank/DDBJ databases">
        <authorList>
            <person name="Varghese N."/>
            <person name="Submissions S."/>
        </authorList>
    </citation>
    <scope>NUCLEOTIDE SEQUENCE [LARGE SCALE GENOMIC DNA]</scope>
    <source>
        <strain evidence="3">JKS000234</strain>
    </source>
</reference>
<organism evidence="2 3">
    <name type="scientific">Candidatus Pantoea floridensis</name>
    <dbReference type="NCBI Taxonomy" id="1938870"/>
    <lineage>
        <taxon>Bacteria</taxon>
        <taxon>Pseudomonadati</taxon>
        <taxon>Pseudomonadota</taxon>
        <taxon>Gammaproteobacteria</taxon>
        <taxon>Enterobacterales</taxon>
        <taxon>Erwiniaceae</taxon>
        <taxon>Pantoea</taxon>
    </lineage>
</organism>
<dbReference type="Proteomes" id="UP000219271">
    <property type="component" value="Unassembled WGS sequence"/>
</dbReference>
<protein>
    <recommendedName>
        <fullName evidence="4">DUF4823 domain-containing protein</fullName>
    </recommendedName>
</protein>
<dbReference type="EMBL" id="OCMY01000001">
    <property type="protein sequence ID" value="SOD38815.1"/>
    <property type="molecule type" value="Genomic_DNA"/>
</dbReference>
<gene>
    <name evidence="2" type="ORF">SAMN06273570_3248</name>
</gene>
<dbReference type="AlphaFoldDB" id="A0A286BXD4"/>
<feature type="chain" id="PRO_5012289910" description="DUF4823 domain-containing protein" evidence="1">
    <location>
        <begin position="21"/>
        <end position="169"/>
    </location>
</feature>
<dbReference type="PROSITE" id="PS51257">
    <property type="entry name" value="PROKAR_LIPOPROTEIN"/>
    <property type="match status" value="1"/>
</dbReference>
<evidence type="ECO:0000313" key="2">
    <source>
        <dbReference type="EMBL" id="SOD38815.1"/>
    </source>
</evidence>
<dbReference type="InterPro" id="IPR032248">
    <property type="entry name" value="DUF4823"/>
</dbReference>
<evidence type="ECO:0008006" key="4">
    <source>
        <dbReference type="Google" id="ProtNLM"/>
    </source>
</evidence>